<keyword evidence="1" id="KW-0805">Transcription regulation</keyword>
<dbReference type="GO" id="GO:0001228">
    <property type="term" value="F:DNA-binding transcription activator activity, RNA polymerase II-specific"/>
    <property type="evidence" value="ECO:0007669"/>
    <property type="project" value="TreeGrafter"/>
</dbReference>
<organism evidence="9 10">
    <name type="scientific">Eublepharis macularius</name>
    <name type="common">Leopard gecko</name>
    <name type="synonym">Cyrtodactylus macularius</name>
    <dbReference type="NCBI Taxonomy" id="481883"/>
    <lineage>
        <taxon>Eukaryota</taxon>
        <taxon>Metazoa</taxon>
        <taxon>Chordata</taxon>
        <taxon>Craniata</taxon>
        <taxon>Vertebrata</taxon>
        <taxon>Euteleostomi</taxon>
        <taxon>Lepidosauria</taxon>
        <taxon>Squamata</taxon>
        <taxon>Bifurcata</taxon>
        <taxon>Gekkota</taxon>
        <taxon>Eublepharidae</taxon>
        <taxon>Eublepharinae</taxon>
        <taxon>Eublepharis</taxon>
    </lineage>
</organism>
<sequence>MASLLGSYAWSERLDCSALELPDSAAGVSRPEKGSPESRIRRPMNAFMVWAKDERKRLAVQNPDLHNAELSKMLGKSWKALTPSQKRPYVEEAERLRVQHMRDYPNYKYRPRRKKQVKRICKRVDPGFLLGNLSRDQDPIAEKRMCSRIAGEKDIPAEYSASSVLPNLGRYREAQNNNAGTPMDTYPYGLPTPPEMSPLDVIDPEQSFFSSPCPEDAQHPHMPGGPYSLEYSSSSMQCNHPLSHMPVSPAGSSILPAPPNCPAPSSASYYTPAFHPALQPSNLHPHLGQLSPPPEHQNFDSLDQLSQAELLEEMDRNEFDQYLNATSHPEPSGLIINGHIQVSQSAGVSHTSETSLISVLADATATYYNNYSVS</sequence>
<evidence type="ECO:0000313" key="9">
    <source>
        <dbReference type="Proteomes" id="UP001190640"/>
    </source>
</evidence>
<dbReference type="CTD" id="83595"/>
<reference evidence="10" key="1">
    <citation type="submission" date="2025-08" db="UniProtKB">
        <authorList>
            <consortium name="RefSeq"/>
        </authorList>
    </citation>
    <scope>IDENTIFICATION</scope>
    <source>
        <tissue evidence="10">Blood</tissue>
    </source>
</reference>
<protein>
    <submittedName>
        <fullName evidence="10">Transcription factor SOX-7</fullName>
    </submittedName>
</protein>
<feature type="domain" description="Sox C-terminal" evidence="8">
    <location>
        <begin position="253"/>
        <end position="374"/>
    </location>
</feature>
<keyword evidence="9" id="KW-1185">Reference proteome</keyword>
<dbReference type="GeneID" id="129335502"/>
<dbReference type="PROSITE" id="PS51516">
    <property type="entry name" value="SOX_C"/>
    <property type="match status" value="1"/>
</dbReference>
<dbReference type="PROSITE" id="PS50118">
    <property type="entry name" value="HMG_BOX_2"/>
    <property type="match status" value="1"/>
</dbReference>
<evidence type="ECO:0000259" key="8">
    <source>
        <dbReference type="PROSITE" id="PS51516"/>
    </source>
</evidence>
<evidence type="ECO:0000256" key="3">
    <source>
        <dbReference type="ARBA" id="ARBA00023163"/>
    </source>
</evidence>
<keyword evidence="4 5" id="KW-0539">Nucleus</keyword>
<dbReference type="InterPro" id="IPR033392">
    <property type="entry name" value="Sox7/17/18_central"/>
</dbReference>
<dbReference type="AlphaFoldDB" id="A0AA97JVF8"/>
<dbReference type="Gene3D" id="1.10.30.10">
    <property type="entry name" value="High mobility group box domain"/>
    <property type="match status" value="1"/>
</dbReference>
<dbReference type="KEGG" id="emc:129335502"/>
<proteinExistence type="predicted"/>
<dbReference type="InterPro" id="IPR009071">
    <property type="entry name" value="HMG_box_dom"/>
</dbReference>
<dbReference type="Proteomes" id="UP001190640">
    <property type="component" value="Chromosome 1"/>
</dbReference>
<name>A0AA97JVF8_EUBMA</name>
<dbReference type="PANTHER" id="PTHR10270">
    <property type="entry name" value="SOX TRANSCRIPTION FACTOR"/>
    <property type="match status" value="1"/>
</dbReference>
<dbReference type="SMART" id="SM00398">
    <property type="entry name" value="HMG"/>
    <property type="match status" value="1"/>
</dbReference>
<keyword evidence="3" id="KW-0804">Transcription</keyword>
<evidence type="ECO:0000256" key="2">
    <source>
        <dbReference type="ARBA" id="ARBA00023125"/>
    </source>
</evidence>
<evidence type="ECO:0000259" key="7">
    <source>
        <dbReference type="PROSITE" id="PS50118"/>
    </source>
</evidence>
<dbReference type="PANTHER" id="PTHR10270:SF210">
    <property type="entry name" value="TRANSCRIPTION FACTOR SOX-7"/>
    <property type="match status" value="1"/>
</dbReference>
<evidence type="ECO:0000256" key="5">
    <source>
        <dbReference type="PROSITE-ProRule" id="PRU00267"/>
    </source>
</evidence>
<feature type="domain" description="HMG box" evidence="7">
    <location>
        <begin position="40"/>
        <end position="108"/>
    </location>
</feature>
<feature type="region of interest" description="Disordered" evidence="6">
    <location>
        <begin position="280"/>
        <end position="300"/>
    </location>
</feature>
<dbReference type="GO" id="GO:0005634">
    <property type="term" value="C:nucleus"/>
    <property type="evidence" value="ECO:0007669"/>
    <property type="project" value="UniProtKB-UniRule"/>
</dbReference>
<dbReference type="Pfam" id="PF12067">
    <property type="entry name" value="Sox17_18_mid"/>
    <property type="match status" value="1"/>
</dbReference>
<accession>A0AA97JVF8</accession>
<dbReference type="SUPFAM" id="SSF47095">
    <property type="entry name" value="HMG-box"/>
    <property type="match status" value="1"/>
</dbReference>
<dbReference type="InterPro" id="IPR036910">
    <property type="entry name" value="HMG_box_dom_sf"/>
</dbReference>
<evidence type="ECO:0000256" key="6">
    <source>
        <dbReference type="SAM" id="MobiDB-lite"/>
    </source>
</evidence>
<evidence type="ECO:0000256" key="1">
    <source>
        <dbReference type="ARBA" id="ARBA00023015"/>
    </source>
</evidence>
<evidence type="ECO:0000313" key="10">
    <source>
        <dbReference type="RefSeq" id="XP_054844092.1"/>
    </source>
</evidence>
<dbReference type="Pfam" id="PF00505">
    <property type="entry name" value="HMG_box"/>
    <property type="match status" value="1"/>
</dbReference>
<dbReference type="InterPro" id="IPR050140">
    <property type="entry name" value="SRY-related_HMG-box_TF-like"/>
</dbReference>
<evidence type="ECO:0000256" key="4">
    <source>
        <dbReference type="ARBA" id="ARBA00023242"/>
    </source>
</evidence>
<dbReference type="GO" id="GO:0030154">
    <property type="term" value="P:cell differentiation"/>
    <property type="evidence" value="ECO:0007669"/>
    <property type="project" value="TreeGrafter"/>
</dbReference>
<dbReference type="GO" id="GO:0000978">
    <property type="term" value="F:RNA polymerase II cis-regulatory region sequence-specific DNA binding"/>
    <property type="evidence" value="ECO:0007669"/>
    <property type="project" value="TreeGrafter"/>
</dbReference>
<dbReference type="InterPro" id="IPR021934">
    <property type="entry name" value="Sox_C"/>
</dbReference>
<feature type="DNA-binding region" description="HMG box" evidence="5">
    <location>
        <begin position="40"/>
        <end position="108"/>
    </location>
</feature>
<keyword evidence="2 5" id="KW-0238">DNA-binding</keyword>
<dbReference type="RefSeq" id="XP_054844092.1">
    <property type="nucleotide sequence ID" value="XM_054988117.1"/>
</dbReference>
<gene>
    <name evidence="10" type="primary">SOX7</name>
</gene>
<dbReference type="FunFam" id="1.10.30.10:FF:000008">
    <property type="entry name" value="transcription factor SOX-7"/>
    <property type="match status" value="1"/>
</dbReference>